<feature type="transmembrane region" description="Helical" evidence="7">
    <location>
        <begin position="496"/>
        <end position="517"/>
    </location>
</feature>
<keyword evidence="4 7" id="KW-1133">Transmembrane helix</keyword>
<organism evidence="8 9">
    <name type="scientific">Calocera viscosa (strain TUFC12733)</name>
    <dbReference type="NCBI Taxonomy" id="1330018"/>
    <lineage>
        <taxon>Eukaryota</taxon>
        <taxon>Fungi</taxon>
        <taxon>Dikarya</taxon>
        <taxon>Basidiomycota</taxon>
        <taxon>Agaricomycotina</taxon>
        <taxon>Dacrymycetes</taxon>
        <taxon>Dacrymycetales</taxon>
        <taxon>Dacrymycetaceae</taxon>
        <taxon>Calocera</taxon>
    </lineage>
</organism>
<feature type="transmembrane region" description="Helical" evidence="7">
    <location>
        <begin position="337"/>
        <end position="360"/>
    </location>
</feature>
<gene>
    <name evidence="8" type="ORF">CALVIDRAFT_578441</name>
</gene>
<dbReference type="PANTHER" id="PTHR45649:SF29">
    <property type="entry name" value="AMINO ACID TRANSPORTER (EUROFUNG)"/>
    <property type="match status" value="1"/>
</dbReference>
<evidence type="ECO:0000256" key="7">
    <source>
        <dbReference type="SAM" id="Phobius"/>
    </source>
</evidence>
<protein>
    <submittedName>
        <fullName evidence="8">Amino acid permease</fullName>
    </submittedName>
</protein>
<feature type="transmembrane region" description="Helical" evidence="7">
    <location>
        <begin position="163"/>
        <end position="194"/>
    </location>
</feature>
<keyword evidence="5 7" id="KW-0472">Membrane</keyword>
<evidence type="ECO:0000313" key="8">
    <source>
        <dbReference type="EMBL" id="KZO95111.1"/>
    </source>
</evidence>
<feature type="region of interest" description="Disordered" evidence="6">
    <location>
        <begin position="541"/>
        <end position="564"/>
    </location>
</feature>
<evidence type="ECO:0000256" key="1">
    <source>
        <dbReference type="ARBA" id="ARBA00004141"/>
    </source>
</evidence>
<feature type="transmembrane region" description="Helical" evidence="7">
    <location>
        <begin position="424"/>
        <end position="446"/>
    </location>
</feature>
<keyword evidence="9" id="KW-1185">Reference proteome</keyword>
<name>A0A167KXB2_CALVF</name>
<accession>A0A167KXB2</accession>
<dbReference type="Gene3D" id="1.20.1740.10">
    <property type="entry name" value="Amino acid/polyamine transporter I"/>
    <property type="match status" value="1"/>
</dbReference>
<feature type="transmembrane region" description="Helical" evidence="7">
    <location>
        <begin position="466"/>
        <end position="484"/>
    </location>
</feature>
<evidence type="ECO:0000313" key="9">
    <source>
        <dbReference type="Proteomes" id="UP000076738"/>
    </source>
</evidence>
<evidence type="ECO:0000256" key="3">
    <source>
        <dbReference type="ARBA" id="ARBA00022692"/>
    </source>
</evidence>
<dbReference type="Pfam" id="PF13520">
    <property type="entry name" value="AA_permease_2"/>
    <property type="match status" value="1"/>
</dbReference>
<proteinExistence type="predicted"/>
<comment type="subcellular location">
    <subcellularLocation>
        <location evidence="1">Membrane</location>
        <topology evidence="1">Multi-pass membrane protein</topology>
    </subcellularLocation>
</comment>
<feature type="transmembrane region" description="Helical" evidence="7">
    <location>
        <begin position="399"/>
        <end position="418"/>
    </location>
</feature>
<sequence length="564" mass="60378">MSDIEKSADSKRVHTAAQLHVTTVLADDDLPIVTDHVMDADEEVLVALGYKQEFKREFSLLSSFSVSFSVLGLLPSVASTLGYNMGYAGPVGMVWGWVIAATLIQFVVLSMAELCSSMPTSGGLYYASAVLAPDGWGPLAAWITGWSNFIGQATGPASVDYSLAAMIMAAVAMVNDSFVPTVWQTYLLFLLLLFLHGTVTSLSTKLLARINVFSASFNFVALVVALVVIPAASIQMPKLNSAQYVFTTFVNGTGWPDGFAFLMSWLAVIWTMSGYDAPFHLAEEASNANVAAPRAIVMTGVSGGILGWFLNLVLAYVVQDIGAVMASPVGQPMGSLLLSVLGPSGGVGMFALVIICQFCMGQSGLTAASRVVYAYSRDGALPGSHLWAKVNPYTRTPVNGVWFVVGIAALLGLLAFASPAAIGAIFAIGAVAQYVAFIVPIFLRVFVVGNRFRPGPWNLGRWSRPIGFVACCYVALITPILFFPSTPLPVLTAMNWVNRACAVYGGSMGLALIWYAVAARKWFRGPRVNIEHRMYARDPLSGTGEGKTESYENVLEAEENEKTE</sequence>
<dbReference type="PANTHER" id="PTHR45649">
    <property type="entry name" value="AMINO-ACID PERMEASE BAT1"/>
    <property type="match status" value="1"/>
</dbReference>
<dbReference type="InterPro" id="IPR002293">
    <property type="entry name" value="AA/rel_permease1"/>
</dbReference>
<dbReference type="STRING" id="1330018.A0A167KXB2"/>
<dbReference type="FunFam" id="1.20.1740.10:FF:000046">
    <property type="entry name" value="Amino-acid permease, putative"/>
    <property type="match status" value="1"/>
</dbReference>
<dbReference type="Proteomes" id="UP000076738">
    <property type="component" value="Unassembled WGS sequence"/>
</dbReference>
<dbReference type="GO" id="GO:0016020">
    <property type="term" value="C:membrane"/>
    <property type="evidence" value="ECO:0007669"/>
    <property type="project" value="UniProtKB-SubCell"/>
</dbReference>
<feature type="transmembrane region" description="Helical" evidence="7">
    <location>
        <begin position="206"/>
        <end position="234"/>
    </location>
</feature>
<evidence type="ECO:0000256" key="5">
    <source>
        <dbReference type="ARBA" id="ARBA00023136"/>
    </source>
</evidence>
<dbReference type="AlphaFoldDB" id="A0A167KXB2"/>
<evidence type="ECO:0000256" key="2">
    <source>
        <dbReference type="ARBA" id="ARBA00022448"/>
    </source>
</evidence>
<feature type="transmembrane region" description="Helical" evidence="7">
    <location>
        <begin position="94"/>
        <end position="112"/>
    </location>
</feature>
<dbReference type="PIRSF" id="PIRSF006060">
    <property type="entry name" value="AA_transporter"/>
    <property type="match status" value="1"/>
</dbReference>
<keyword evidence="3 7" id="KW-0812">Transmembrane</keyword>
<feature type="compositionally biased region" description="Acidic residues" evidence="6">
    <location>
        <begin position="555"/>
        <end position="564"/>
    </location>
</feature>
<reference evidence="8 9" key="1">
    <citation type="journal article" date="2016" name="Mol. Biol. Evol.">
        <title>Comparative Genomics of Early-Diverging Mushroom-Forming Fungi Provides Insights into the Origins of Lignocellulose Decay Capabilities.</title>
        <authorList>
            <person name="Nagy L.G."/>
            <person name="Riley R."/>
            <person name="Tritt A."/>
            <person name="Adam C."/>
            <person name="Daum C."/>
            <person name="Floudas D."/>
            <person name="Sun H."/>
            <person name="Yadav J.S."/>
            <person name="Pangilinan J."/>
            <person name="Larsson K.H."/>
            <person name="Matsuura K."/>
            <person name="Barry K."/>
            <person name="Labutti K."/>
            <person name="Kuo R."/>
            <person name="Ohm R.A."/>
            <person name="Bhattacharya S.S."/>
            <person name="Shirouzu T."/>
            <person name="Yoshinaga Y."/>
            <person name="Martin F.M."/>
            <person name="Grigoriev I.V."/>
            <person name="Hibbett D.S."/>
        </authorList>
    </citation>
    <scope>NUCLEOTIDE SEQUENCE [LARGE SCALE GENOMIC DNA]</scope>
    <source>
        <strain evidence="8 9">TUFC12733</strain>
    </source>
</reference>
<evidence type="ECO:0000256" key="4">
    <source>
        <dbReference type="ARBA" id="ARBA00022989"/>
    </source>
</evidence>
<feature type="transmembrane region" description="Helical" evidence="7">
    <location>
        <begin position="58"/>
        <end position="82"/>
    </location>
</feature>
<dbReference type="GO" id="GO:0015101">
    <property type="term" value="F:organic cation transmembrane transporter activity"/>
    <property type="evidence" value="ECO:0007669"/>
    <property type="project" value="UniProtKB-ARBA"/>
</dbReference>
<dbReference type="EMBL" id="KV417290">
    <property type="protein sequence ID" value="KZO95111.1"/>
    <property type="molecule type" value="Genomic_DNA"/>
</dbReference>
<feature type="transmembrane region" description="Helical" evidence="7">
    <location>
        <begin position="124"/>
        <end position="143"/>
    </location>
</feature>
<feature type="transmembrane region" description="Helical" evidence="7">
    <location>
        <begin position="295"/>
        <end position="317"/>
    </location>
</feature>
<evidence type="ECO:0000256" key="6">
    <source>
        <dbReference type="SAM" id="MobiDB-lite"/>
    </source>
</evidence>
<keyword evidence="2" id="KW-0813">Transport</keyword>
<dbReference type="OrthoDB" id="10054429at2759"/>
<feature type="transmembrane region" description="Helical" evidence="7">
    <location>
        <begin position="254"/>
        <end position="275"/>
    </location>
</feature>